<evidence type="ECO:0000313" key="1">
    <source>
        <dbReference type="EMBL" id="KAK3087100.1"/>
    </source>
</evidence>
<dbReference type="Proteomes" id="UP001186944">
    <property type="component" value="Unassembled WGS sequence"/>
</dbReference>
<comment type="caution">
    <text evidence="1">The sequence shown here is derived from an EMBL/GenBank/DDBJ whole genome shotgun (WGS) entry which is preliminary data.</text>
</comment>
<dbReference type="EMBL" id="VSWD01000011">
    <property type="protein sequence ID" value="KAK3087100.1"/>
    <property type="molecule type" value="Genomic_DNA"/>
</dbReference>
<organism evidence="1 2">
    <name type="scientific">Pinctada imbricata</name>
    <name type="common">Atlantic pearl-oyster</name>
    <name type="synonym">Pinctada martensii</name>
    <dbReference type="NCBI Taxonomy" id="66713"/>
    <lineage>
        <taxon>Eukaryota</taxon>
        <taxon>Metazoa</taxon>
        <taxon>Spiralia</taxon>
        <taxon>Lophotrochozoa</taxon>
        <taxon>Mollusca</taxon>
        <taxon>Bivalvia</taxon>
        <taxon>Autobranchia</taxon>
        <taxon>Pteriomorphia</taxon>
        <taxon>Pterioida</taxon>
        <taxon>Pterioidea</taxon>
        <taxon>Pteriidae</taxon>
        <taxon>Pinctada</taxon>
    </lineage>
</organism>
<keyword evidence="2" id="KW-1185">Reference proteome</keyword>
<gene>
    <name evidence="1" type="ORF">FSP39_001709</name>
</gene>
<dbReference type="AlphaFoldDB" id="A0AA88XKH6"/>
<name>A0AA88XKH6_PINIB</name>
<sequence length="166" mass="17869">MCVVCVMCQNKAGNPNPVGAMGQTTCSPACKPIDETCVKLSRCIGKQCHMCAETTSVAANFKCPTVPSDMGMGVGMDVGLDNRKRQMQAAMQQVQSQMMNKAMPTTRPTKETGIFGGNPMTDFLFLSGSAPDYMYDMMGYGLLGSGGSNAQRQLNNIGLYNLLNRR</sequence>
<protein>
    <submittedName>
        <fullName evidence="1">Uncharacterized protein</fullName>
    </submittedName>
</protein>
<accession>A0AA88XKH6</accession>
<proteinExistence type="predicted"/>
<reference evidence="1" key="1">
    <citation type="submission" date="2019-08" db="EMBL/GenBank/DDBJ databases">
        <title>The improved chromosome-level genome for the pearl oyster Pinctada fucata martensii using PacBio sequencing and Hi-C.</title>
        <authorList>
            <person name="Zheng Z."/>
        </authorList>
    </citation>
    <scope>NUCLEOTIDE SEQUENCE</scope>
    <source>
        <strain evidence="1">ZZ-2019</strain>
        <tissue evidence="1">Adductor muscle</tissue>
    </source>
</reference>
<evidence type="ECO:0000313" key="2">
    <source>
        <dbReference type="Proteomes" id="UP001186944"/>
    </source>
</evidence>